<keyword evidence="5" id="KW-1185">Reference proteome</keyword>
<evidence type="ECO:0000313" key="4">
    <source>
        <dbReference type="EMBL" id="MBB6171751.1"/>
    </source>
</evidence>
<organism evidence="4 5">
    <name type="scientific">Nocardiopsis mwathae</name>
    <dbReference type="NCBI Taxonomy" id="1472723"/>
    <lineage>
        <taxon>Bacteria</taxon>
        <taxon>Bacillati</taxon>
        <taxon>Actinomycetota</taxon>
        <taxon>Actinomycetes</taxon>
        <taxon>Streptosporangiales</taxon>
        <taxon>Nocardiopsidaceae</taxon>
        <taxon>Nocardiopsis</taxon>
    </lineage>
</organism>
<evidence type="ECO:0000256" key="1">
    <source>
        <dbReference type="ARBA" id="ARBA00001968"/>
    </source>
</evidence>
<accession>A0A7W9YHT1</accession>
<comment type="caution">
    <text evidence="4">The sequence shown here is derived from an EMBL/GenBank/DDBJ whole genome shotgun (WGS) entry which is preliminary data.</text>
</comment>
<protein>
    <recommendedName>
        <fullName evidence="3">DDE Tnp4 domain-containing protein</fullName>
    </recommendedName>
</protein>
<evidence type="ECO:0000313" key="5">
    <source>
        <dbReference type="Proteomes" id="UP000546642"/>
    </source>
</evidence>
<dbReference type="AlphaFoldDB" id="A0A7W9YHT1"/>
<dbReference type="RefSeq" id="WP_343070491.1">
    <property type="nucleotide sequence ID" value="NZ_JACHDS010000001.1"/>
</dbReference>
<evidence type="ECO:0000259" key="3">
    <source>
        <dbReference type="Pfam" id="PF13359"/>
    </source>
</evidence>
<dbReference type="InterPro" id="IPR027806">
    <property type="entry name" value="HARBI1_dom"/>
</dbReference>
<name>A0A7W9YHT1_9ACTN</name>
<comment type="cofactor">
    <cofactor evidence="1">
        <name>a divalent metal cation</name>
        <dbReference type="ChEBI" id="CHEBI:60240"/>
    </cofactor>
</comment>
<sequence>MLPYPAMLDVPRELVRFVAALLRAERKARGTRRGTRRLTCFFQALFVIAWFRDKPNITRHGRAFGLSQATAYRYLDEGIDALAAQAPDLHHSLRQAAGQDLPHLELDGKIFGTDRCREKTTSVQGETIDAWFSGKTGGFGGNVQVLCEPGGFPIWTSDVLPGGTVGIQAARELVLPTLYPYAKTMPVLADPGYQAAGHGIHVPFKQPSDGNRLAVGNRTCNALQRSLRCLGERGFALLTQRWTALRHTTLSPGRIGDLVRAAHVLTLFEHRRIK</sequence>
<dbReference type="EMBL" id="JACHDS010000001">
    <property type="protein sequence ID" value="MBB6171751.1"/>
    <property type="molecule type" value="Genomic_DNA"/>
</dbReference>
<evidence type="ECO:0000256" key="2">
    <source>
        <dbReference type="ARBA" id="ARBA00022723"/>
    </source>
</evidence>
<keyword evidence="2" id="KW-0479">Metal-binding</keyword>
<dbReference type="Proteomes" id="UP000546642">
    <property type="component" value="Unassembled WGS sequence"/>
</dbReference>
<dbReference type="GO" id="GO:0046872">
    <property type="term" value="F:metal ion binding"/>
    <property type="evidence" value="ECO:0007669"/>
    <property type="project" value="UniProtKB-KW"/>
</dbReference>
<feature type="domain" description="DDE Tnp4" evidence="3">
    <location>
        <begin position="127"/>
        <end position="266"/>
    </location>
</feature>
<reference evidence="4 5" key="1">
    <citation type="submission" date="2020-08" db="EMBL/GenBank/DDBJ databases">
        <title>Sequencing the genomes of 1000 actinobacteria strains.</title>
        <authorList>
            <person name="Klenk H.-P."/>
        </authorList>
    </citation>
    <scope>NUCLEOTIDE SEQUENCE [LARGE SCALE GENOMIC DNA]</scope>
    <source>
        <strain evidence="4 5">DSM 46659</strain>
    </source>
</reference>
<proteinExistence type="predicted"/>
<dbReference type="Pfam" id="PF13359">
    <property type="entry name" value="DDE_Tnp_4"/>
    <property type="match status" value="1"/>
</dbReference>
<gene>
    <name evidence="4" type="ORF">HNR23_001811</name>
</gene>